<dbReference type="RefSeq" id="WP_077839969.1">
    <property type="nucleotide sequence ID" value="NZ_JABTAE010000001.1"/>
</dbReference>
<evidence type="ECO:0000313" key="2">
    <source>
        <dbReference type="Proteomes" id="UP000190973"/>
    </source>
</evidence>
<evidence type="ECO:0000313" key="1">
    <source>
        <dbReference type="EMBL" id="OOM59149.1"/>
    </source>
</evidence>
<dbReference type="EMBL" id="LZZI01000080">
    <property type="protein sequence ID" value="OOM59149.1"/>
    <property type="molecule type" value="Genomic_DNA"/>
</dbReference>
<dbReference type="AlphaFoldDB" id="A0A1S8S172"/>
<proteinExistence type="predicted"/>
<comment type="caution">
    <text evidence="1">The sequence shown here is derived from an EMBL/GenBank/DDBJ whole genome shotgun (WGS) entry which is preliminary data.</text>
</comment>
<gene>
    <name evidence="1" type="ORF">CLBCK_36000</name>
</gene>
<organism evidence="1 2">
    <name type="scientific">Clostridium beijerinckii</name>
    <name type="common">Clostridium MP</name>
    <dbReference type="NCBI Taxonomy" id="1520"/>
    <lineage>
        <taxon>Bacteria</taxon>
        <taxon>Bacillati</taxon>
        <taxon>Bacillota</taxon>
        <taxon>Clostridia</taxon>
        <taxon>Eubacteriales</taxon>
        <taxon>Clostridiaceae</taxon>
        <taxon>Clostridium</taxon>
    </lineage>
</organism>
<sequence>MNKRMALYYPTIEFNNPKWLWTAALLWDRIYRIVPNGYTPKDSRNILELMEDGTIGGSIDPSMYSSEVADKFIDKYNGTDWNAPALGNYELMSSKYINLHRDKADVKVRNLFTALGKKNNEWIEVPEYIAGLYMLYLANHISNTNGLALITDSSASWCGTNYFSYDGKIDDFEIYNNTTDKLASLVIQDFIPKNILDISPKELLKFRERRKDERNRFLNCMDSLASDISNCKDPKIVNDIIESHKKDILDSKKEFKKSLDMIRVSGWFGVKSALVPVAMPVMTSINNLSDSTKLWLNASGILFGVIAGFLDTKQKTSKLSKEYKYNYLLELKSELERAKVCVTGYEDYNSFLEYEMNNFIHD</sequence>
<dbReference type="Proteomes" id="UP000190973">
    <property type="component" value="Unassembled WGS sequence"/>
</dbReference>
<accession>A0A1S8S172</accession>
<name>A0A1S8S172_CLOBE</name>
<reference evidence="1 2" key="1">
    <citation type="submission" date="2016-05" db="EMBL/GenBank/DDBJ databases">
        <title>Microbial solvent formation.</title>
        <authorList>
            <person name="Poehlein A."/>
            <person name="Montoya Solano J.D."/>
            <person name="Flitsch S."/>
            <person name="Krabben P."/>
            <person name="Duerre P."/>
            <person name="Daniel R."/>
        </authorList>
    </citation>
    <scope>NUCLEOTIDE SEQUENCE [LARGE SCALE GENOMIC DNA]</scope>
    <source>
        <strain evidence="1 2">DSM 53</strain>
    </source>
</reference>
<protein>
    <submittedName>
        <fullName evidence="1">Uncharacterized protein</fullName>
    </submittedName>
</protein>